<accession>A0A0V1FSL3</accession>
<sequence length="61" mass="7253">MYYTRLQKILKTEKINLIFVKNKNSSMVHSKLRISNSEFLLCSSVIAEEKYLFLIVDLLER</sequence>
<reference evidence="1 2" key="1">
    <citation type="submission" date="2015-01" db="EMBL/GenBank/DDBJ databases">
        <title>Evolution of Trichinella species and genotypes.</title>
        <authorList>
            <person name="Korhonen P.K."/>
            <person name="Edoardo P."/>
            <person name="Giuseppe L.R."/>
            <person name="Gasser R.B."/>
        </authorList>
    </citation>
    <scope>NUCLEOTIDE SEQUENCE [LARGE SCALE GENOMIC DNA]</scope>
    <source>
        <strain evidence="1">ISS470</strain>
    </source>
</reference>
<dbReference type="Proteomes" id="UP000054995">
    <property type="component" value="Unassembled WGS sequence"/>
</dbReference>
<proteinExistence type="predicted"/>
<gene>
    <name evidence="1" type="ORF">T4D_5863</name>
</gene>
<evidence type="ECO:0000313" key="1">
    <source>
        <dbReference type="EMBL" id="KRY88815.1"/>
    </source>
</evidence>
<comment type="caution">
    <text evidence="1">The sequence shown here is derived from an EMBL/GenBank/DDBJ whole genome shotgun (WGS) entry which is preliminary data.</text>
</comment>
<name>A0A0V1FSL3_TRIPS</name>
<evidence type="ECO:0000313" key="2">
    <source>
        <dbReference type="Proteomes" id="UP000054995"/>
    </source>
</evidence>
<dbReference type="AlphaFoldDB" id="A0A0V1FSL3"/>
<protein>
    <submittedName>
        <fullName evidence="1">Uncharacterized protein</fullName>
    </submittedName>
</protein>
<keyword evidence="2" id="KW-1185">Reference proteome</keyword>
<dbReference type="EMBL" id="JYDT01000038">
    <property type="protein sequence ID" value="KRY88815.1"/>
    <property type="molecule type" value="Genomic_DNA"/>
</dbReference>
<organism evidence="1 2">
    <name type="scientific">Trichinella pseudospiralis</name>
    <name type="common">Parasitic roundworm</name>
    <dbReference type="NCBI Taxonomy" id="6337"/>
    <lineage>
        <taxon>Eukaryota</taxon>
        <taxon>Metazoa</taxon>
        <taxon>Ecdysozoa</taxon>
        <taxon>Nematoda</taxon>
        <taxon>Enoplea</taxon>
        <taxon>Dorylaimia</taxon>
        <taxon>Trichinellida</taxon>
        <taxon>Trichinellidae</taxon>
        <taxon>Trichinella</taxon>
    </lineage>
</organism>